<keyword evidence="5" id="KW-0256">Endoplasmic reticulum</keyword>
<keyword evidence="6" id="KW-1185">Reference proteome</keyword>
<dbReference type="GeneID" id="110075529"/>
<dbReference type="GO" id="GO:0006506">
    <property type="term" value="P:GPI anchor biosynthetic process"/>
    <property type="evidence" value="ECO:0007669"/>
    <property type="project" value="UniProtKB-UniPathway"/>
</dbReference>
<feature type="transmembrane region" description="Helical" evidence="5">
    <location>
        <begin position="473"/>
        <end position="496"/>
    </location>
</feature>
<evidence type="ECO:0000313" key="6">
    <source>
        <dbReference type="Proteomes" id="UP001652642"/>
    </source>
</evidence>
<evidence type="ECO:0000313" key="10">
    <source>
        <dbReference type="RefSeq" id="XP_072834630.1"/>
    </source>
</evidence>
<organism evidence="6 7">
    <name type="scientific">Pogona vitticeps</name>
    <name type="common">central bearded dragon</name>
    <dbReference type="NCBI Taxonomy" id="103695"/>
    <lineage>
        <taxon>Eukaryota</taxon>
        <taxon>Metazoa</taxon>
        <taxon>Chordata</taxon>
        <taxon>Craniata</taxon>
        <taxon>Vertebrata</taxon>
        <taxon>Euteleostomi</taxon>
        <taxon>Lepidosauria</taxon>
        <taxon>Squamata</taxon>
        <taxon>Bifurcata</taxon>
        <taxon>Unidentata</taxon>
        <taxon>Episquamata</taxon>
        <taxon>Toxicofera</taxon>
        <taxon>Iguania</taxon>
        <taxon>Acrodonta</taxon>
        <taxon>Agamidae</taxon>
        <taxon>Amphibolurinae</taxon>
        <taxon>Pogona</taxon>
    </lineage>
</organism>
<dbReference type="RefSeq" id="XP_072834627.1">
    <property type="nucleotide sequence ID" value="XM_072978526.1"/>
</dbReference>
<dbReference type="OrthoDB" id="15270at2759"/>
<evidence type="ECO:0000256" key="1">
    <source>
        <dbReference type="ARBA" id="ARBA00004141"/>
    </source>
</evidence>
<dbReference type="RefSeq" id="XP_020642561.2">
    <property type="nucleotide sequence ID" value="XM_020786902.2"/>
</dbReference>
<keyword evidence="4 5" id="KW-0472">Membrane</keyword>
<evidence type="ECO:0000256" key="5">
    <source>
        <dbReference type="RuleBase" id="RU280819"/>
    </source>
</evidence>
<dbReference type="CTD" id="284098"/>
<protein>
    <recommendedName>
        <fullName evidence="5">Phosphatidylinositol-glycan biosynthesis class W protein</fullName>
        <ecNumber evidence="5">2.3.-.-</ecNumber>
    </recommendedName>
</protein>
<dbReference type="Proteomes" id="UP001652642">
    <property type="component" value="Chromosome 7"/>
</dbReference>
<comment type="function">
    <text evidence="5">A acetyltransferase, which acetylates the inositol ring of phosphatidylinositol during biosynthesis of GPI-anchor.</text>
</comment>
<comment type="subcellular location">
    <subcellularLocation>
        <location evidence="5">Endoplasmic reticulum membrane</location>
        <topology evidence="5">Multi-pass membrane protein</topology>
    </subcellularLocation>
    <subcellularLocation>
        <location evidence="1">Membrane</location>
        <topology evidence="1">Multi-pass membrane protein</topology>
    </subcellularLocation>
</comment>
<dbReference type="GO" id="GO:0032216">
    <property type="term" value="F:glucosaminyl-phosphatidylinositol O-acyltransferase activity"/>
    <property type="evidence" value="ECO:0007669"/>
    <property type="project" value="TreeGrafter"/>
</dbReference>
<dbReference type="RefSeq" id="XP_072834628.1">
    <property type="nucleotide sequence ID" value="XM_072978527.1"/>
</dbReference>
<evidence type="ECO:0000256" key="3">
    <source>
        <dbReference type="ARBA" id="ARBA00022989"/>
    </source>
</evidence>
<dbReference type="GO" id="GO:0005789">
    <property type="term" value="C:endoplasmic reticulum membrane"/>
    <property type="evidence" value="ECO:0007669"/>
    <property type="project" value="UniProtKB-SubCell"/>
</dbReference>
<feature type="transmembrane region" description="Helical" evidence="5">
    <location>
        <begin position="378"/>
        <end position="403"/>
    </location>
</feature>
<dbReference type="PANTHER" id="PTHR20661">
    <property type="entry name" value="PHOSPHATIDYLINOSITOL-GLYCAN BIOSYNTHESIS CLASS W PROTEIN"/>
    <property type="match status" value="1"/>
</dbReference>
<evidence type="ECO:0000313" key="8">
    <source>
        <dbReference type="RefSeq" id="XP_072834627.1"/>
    </source>
</evidence>
<dbReference type="Pfam" id="PF06423">
    <property type="entry name" value="GWT1"/>
    <property type="match status" value="1"/>
</dbReference>
<evidence type="ECO:0000256" key="2">
    <source>
        <dbReference type="ARBA" id="ARBA00022692"/>
    </source>
</evidence>
<feature type="transmembrane region" description="Helical" evidence="5">
    <location>
        <begin position="24"/>
        <end position="46"/>
    </location>
</feature>
<reference evidence="7 8" key="1">
    <citation type="submission" date="2025-05" db="UniProtKB">
        <authorList>
            <consortium name="RefSeq"/>
        </authorList>
    </citation>
    <scope>IDENTIFICATION</scope>
</reference>
<name>A0A6J0T1P4_9SAUR</name>
<accession>A0A6J0T1P4</accession>
<dbReference type="AlphaFoldDB" id="A0A6J0T1P4"/>
<keyword evidence="5" id="KW-0808">Transferase</keyword>
<feature type="transmembrane region" description="Helical" evidence="5">
    <location>
        <begin position="197"/>
        <end position="219"/>
    </location>
</feature>
<feature type="transmembrane region" description="Helical" evidence="5">
    <location>
        <begin position="306"/>
        <end position="328"/>
    </location>
</feature>
<feature type="transmembrane region" description="Helical" evidence="5">
    <location>
        <begin position="444"/>
        <end position="461"/>
    </location>
</feature>
<sequence>MSQQQVKQDFISNLNGTTLLEISIGLPLAPLCLLSRGLLLTLYFLIGKKPLCSRSGLFLLDFTVLVVPPVLSCTVLSPVLSWVIISIIAFCAGLVSVIYRRRTNYVKVPLNQILSDFSRTSLETVHIPSITAFRVFVNVLTSISILAVDFPQYPRRYAKTETYGTGVMDFGVGSFVFGNAVVCPEVRLKPGMVRSKFFYLAKQFFSVWPLLVLGFGRLMSVKAVEYYEHVSEYGVHWNFFFTLAAVRMAASLLLTLFLPHNAWVVAVTLAVVYECFLDMLPLKTFILHGSDGKDSRDGFLNANREGIFSVIGYLAIYMASVQVGLYLIKKRNTVKEWLGVIQSFLLAVFFLFICLHVTQTNVEAVSRRMANLSFCIWMVAHCLSLFSCFLATDLILVFVKLLVDGAHIPCSWHFVQPTSKKQDLDRKQIPQSGCMISAVNKNQLLYFVLANIFTGLVNMAVDTVHCNGPSAMFILHLYMFTNCLIMHILQAQNIILKWW</sequence>
<feature type="transmembrane region" description="Helical" evidence="5">
    <location>
        <begin position="239"/>
        <end position="258"/>
    </location>
</feature>
<dbReference type="EC" id="2.3.-.-" evidence="5"/>
<comment type="pathway">
    <text evidence="5">Glycolipid biosynthesis; glycosylphosphatidylinositol-anchor biosynthesis.</text>
</comment>
<keyword evidence="3 5" id="KW-1133">Transmembrane helix</keyword>
<dbReference type="PIRSF" id="PIRSF017321">
    <property type="entry name" value="GWT1"/>
    <property type="match status" value="1"/>
</dbReference>
<evidence type="ECO:0000313" key="9">
    <source>
        <dbReference type="RefSeq" id="XP_072834628.1"/>
    </source>
</evidence>
<proteinExistence type="inferred from homology"/>
<feature type="transmembrane region" description="Helical" evidence="5">
    <location>
        <begin position="58"/>
        <end position="77"/>
    </location>
</feature>
<dbReference type="InParanoid" id="A0A6J0T1P4"/>
<dbReference type="RefSeq" id="XP_072834631.1">
    <property type="nucleotide sequence ID" value="XM_072978530.1"/>
</dbReference>
<feature type="transmembrane region" description="Helical" evidence="5">
    <location>
        <begin position="263"/>
        <end position="286"/>
    </location>
</feature>
<keyword evidence="5" id="KW-0337">GPI-anchor biosynthesis</keyword>
<dbReference type="InterPro" id="IPR009447">
    <property type="entry name" value="PIGW/GWT1"/>
</dbReference>
<keyword evidence="2 5" id="KW-0812">Transmembrane</keyword>
<feature type="transmembrane region" description="Helical" evidence="5">
    <location>
        <begin position="337"/>
        <end position="358"/>
    </location>
</feature>
<keyword evidence="5" id="KW-0012">Acyltransferase</keyword>
<dbReference type="PANTHER" id="PTHR20661:SF0">
    <property type="entry name" value="PHOSPHATIDYLINOSITOL-GLYCAN BIOSYNTHESIS CLASS W PROTEIN"/>
    <property type="match status" value="1"/>
</dbReference>
<evidence type="ECO:0000313" key="11">
    <source>
        <dbReference type="RefSeq" id="XP_072834631.1"/>
    </source>
</evidence>
<gene>
    <name evidence="7 8 9 10 11" type="primary">PIGW</name>
</gene>
<evidence type="ECO:0000313" key="7">
    <source>
        <dbReference type="RefSeq" id="XP_020642561.2"/>
    </source>
</evidence>
<dbReference type="UniPathway" id="UPA00196"/>
<evidence type="ECO:0000256" key="4">
    <source>
        <dbReference type="ARBA" id="ARBA00023136"/>
    </source>
</evidence>
<dbReference type="RefSeq" id="XP_072834630.1">
    <property type="nucleotide sequence ID" value="XM_072978529.1"/>
</dbReference>
<feature type="transmembrane region" description="Helical" evidence="5">
    <location>
        <begin position="83"/>
        <end position="99"/>
    </location>
</feature>
<dbReference type="GO" id="GO:0072659">
    <property type="term" value="P:protein localization to plasma membrane"/>
    <property type="evidence" value="ECO:0007669"/>
    <property type="project" value="TreeGrafter"/>
</dbReference>
<dbReference type="KEGG" id="pvt:110075529"/>
<comment type="similarity">
    <text evidence="5">Belongs to the PIGW family.</text>
</comment>